<dbReference type="RefSeq" id="WP_139465421.1">
    <property type="nucleotide sequence ID" value="NZ_VDHJ01000005.1"/>
</dbReference>
<evidence type="ECO:0008006" key="4">
    <source>
        <dbReference type="Google" id="ProtNLM"/>
    </source>
</evidence>
<dbReference type="Proteomes" id="UP000312032">
    <property type="component" value="Unassembled WGS sequence"/>
</dbReference>
<keyword evidence="3" id="KW-1185">Reference proteome</keyword>
<gene>
    <name evidence="2" type="ORF">FHE74_05090</name>
</gene>
<feature type="transmembrane region" description="Helical" evidence="1">
    <location>
        <begin position="12"/>
        <end position="32"/>
    </location>
</feature>
<name>A0A5C4U633_9CORY</name>
<feature type="transmembrane region" description="Helical" evidence="1">
    <location>
        <begin position="57"/>
        <end position="79"/>
    </location>
</feature>
<comment type="caution">
    <text evidence="2">The sequence shown here is derived from an EMBL/GenBank/DDBJ whole genome shotgun (WGS) entry which is preliminary data.</text>
</comment>
<proteinExistence type="predicted"/>
<protein>
    <recommendedName>
        <fullName evidence="4">Alkaline shock response membrane anchor protein AmaP</fullName>
    </recommendedName>
</protein>
<keyword evidence="1" id="KW-1133">Transmembrane helix</keyword>
<evidence type="ECO:0000313" key="3">
    <source>
        <dbReference type="Proteomes" id="UP000312032"/>
    </source>
</evidence>
<dbReference type="EMBL" id="VDHJ01000005">
    <property type="protein sequence ID" value="TNL98578.1"/>
    <property type="molecule type" value="Genomic_DNA"/>
</dbReference>
<dbReference type="AlphaFoldDB" id="A0A5C4U633"/>
<keyword evidence="1" id="KW-0812">Transmembrane</keyword>
<keyword evidence="1" id="KW-0472">Membrane</keyword>
<organism evidence="2 3">
    <name type="scientific">Corynebacterium tapiri</name>
    <dbReference type="NCBI Taxonomy" id="1448266"/>
    <lineage>
        <taxon>Bacteria</taxon>
        <taxon>Bacillati</taxon>
        <taxon>Actinomycetota</taxon>
        <taxon>Actinomycetes</taxon>
        <taxon>Mycobacteriales</taxon>
        <taxon>Corynebacteriaceae</taxon>
        <taxon>Corynebacterium</taxon>
    </lineage>
</organism>
<reference evidence="2 3" key="1">
    <citation type="submission" date="2019-06" db="EMBL/GenBank/DDBJ databases">
        <authorList>
            <person name="Li J."/>
        </authorList>
    </citation>
    <scope>NUCLEOTIDE SEQUENCE [LARGE SCALE GENOMIC DNA]</scope>
    <source>
        <strain evidence="2 3">LMG 28165</strain>
    </source>
</reference>
<evidence type="ECO:0000256" key="1">
    <source>
        <dbReference type="SAM" id="Phobius"/>
    </source>
</evidence>
<evidence type="ECO:0000313" key="2">
    <source>
        <dbReference type="EMBL" id="TNL98578.1"/>
    </source>
</evidence>
<accession>A0A5C4U633</accession>
<sequence length="184" mass="20391">MSRGLAGFDRFLIFLLSLLLILGGLWAVLWYFDVSIAHRYAEYLDLGIVSRAFSASWWPAALGIFTALSVILGLILLIANLRRNSFNRLTSPHSNSTGDLSLATTRLADAVGDDLEKTPQVEDVKNTTKEDRGRQTLTWRITADPRVSMPTLISAVNQADQDVREAVGDLDVDTRYLVQLNPVS</sequence>
<dbReference type="OrthoDB" id="4427298at2"/>